<proteinExistence type="inferred from homology"/>
<dbReference type="GO" id="GO:0005634">
    <property type="term" value="C:nucleus"/>
    <property type="evidence" value="ECO:0007669"/>
    <property type="project" value="TreeGrafter"/>
</dbReference>
<dbReference type="GeneID" id="85353331"/>
<dbReference type="Pfam" id="PF07534">
    <property type="entry name" value="TLD"/>
    <property type="match status" value="1"/>
</dbReference>
<evidence type="ECO:0000259" key="5">
    <source>
        <dbReference type="PROSITE" id="PS51886"/>
    </source>
</evidence>
<accession>A0AA39K448</accession>
<dbReference type="PANTHER" id="PTHR23354">
    <property type="entry name" value="NUCLEOLAR PROTEIN 7/ESTROGEN RECEPTOR COACTIVATOR-RELATED"/>
    <property type="match status" value="1"/>
</dbReference>
<feature type="domain" description="TLDc" evidence="5">
    <location>
        <begin position="111"/>
        <end position="261"/>
    </location>
</feature>
<evidence type="ECO:0000256" key="2">
    <source>
        <dbReference type="ARBA" id="ARBA00009540"/>
    </source>
</evidence>
<dbReference type="PROSITE" id="PS51886">
    <property type="entry name" value="TLDC"/>
    <property type="match status" value="1"/>
</dbReference>
<keyword evidence="3" id="KW-0496">Mitochondrion</keyword>
<dbReference type="GO" id="GO:0006979">
    <property type="term" value="P:response to oxidative stress"/>
    <property type="evidence" value="ECO:0007669"/>
    <property type="project" value="TreeGrafter"/>
</dbReference>
<dbReference type="InterPro" id="IPR006571">
    <property type="entry name" value="TLDc_dom"/>
</dbReference>
<comment type="caution">
    <text evidence="6">The sequence shown here is derived from an EMBL/GenBank/DDBJ whole genome shotgun (WGS) entry which is preliminary data.</text>
</comment>
<dbReference type="EMBL" id="JAUEPS010000027">
    <property type="protein sequence ID" value="KAK0454165.1"/>
    <property type="molecule type" value="Genomic_DNA"/>
</dbReference>
<evidence type="ECO:0000313" key="6">
    <source>
        <dbReference type="EMBL" id="KAK0454165.1"/>
    </source>
</evidence>
<comment type="similarity">
    <text evidence="2">Belongs to the OXR1 family.</text>
</comment>
<name>A0AA39K448_ARMTA</name>
<organism evidence="6 7">
    <name type="scientific">Armillaria tabescens</name>
    <name type="common">Ringless honey mushroom</name>
    <name type="synonym">Agaricus tabescens</name>
    <dbReference type="NCBI Taxonomy" id="1929756"/>
    <lineage>
        <taxon>Eukaryota</taxon>
        <taxon>Fungi</taxon>
        <taxon>Dikarya</taxon>
        <taxon>Basidiomycota</taxon>
        <taxon>Agaricomycotina</taxon>
        <taxon>Agaricomycetes</taxon>
        <taxon>Agaricomycetidae</taxon>
        <taxon>Agaricales</taxon>
        <taxon>Marasmiineae</taxon>
        <taxon>Physalacriaceae</taxon>
        <taxon>Desarmillaria</taxon>
    </lineage>
</organism>
<dbReference type="RefSeq" id="XP_060328553.1">
    <property type="nucleotide sequence ID" value="XM_060469783.1"/>
</dbReference>
<dbReference type="GO" id="GO:0005739">
    <property type="term" value="C:mitochondrion"/>
    <property type="evidence" value="ECO:0007669"/>
    <property type="project" value="UniProtKB-SubCell"/>
</dbReference>
<evidence type="ECO:0000313" key="7">
    <source>
        <dbReference type="Proteomes" id="UP001175211"/>
    </source>
</evidence>
<dbReference type="AlphaFoldDB" id="A0AA39K448"/>
<sequence>MWSFSPSNSFTKTSSLSSSLVSITPVILVPQLPLSYTPTSSTAMPAPHSSASETSSVVYISPTGAPGYHGEGYDWDIGFSKELERVLGNKEHRYEKALWVELRGRRECTAGMLNAVLANMIQPRLPALSHLARIWTLLYSLDQHGISLNALYSLSEQPKPAGALVVIKDDGDTIFSAFLGDGIRQSRGRGYYGSGESYSNCKLSVYKPTGRNSYIALCEPDYLSFGGGDDGVYGLYVDKSCWRAPPRGLSYAQTLEVHYFHPSRTTSARGAVVPSPCLWKFDPFLVLICQWSMHFIYLFVYAYAWDGGIYYWNWSSCIFTGTSYGVLFSHPG</sequence>
<dbReference type="Proteomes" id="UP001175211">
    <property type="component" value="Unassembled WGS sequence"/>
</dbReference>
<reference evidence="6" key="1">
    <citation type="submission" date="2023-06" db="EMBL/GenBank/DDBJ databases">
        <authorList>
            <consortium name="Lawrence Berkeley National Laboratory"/>
            <person name="Ahrendt S."/>
            <person name="Sahu N."/>
            <person name="Indic B."/>
            <person name="Wong-Bajracharya J."/>
            <person name="Merenyi Z."/>
            <person name="Ke H.-M."/>
            <person name="Monk M."/>
            <person name="Kocsube S."/>
            <person name="Drula E."/>
            <person name="Lipzen A."/>
            <person name="Balint B."/>
            <person name="Henrissat B."/>
            <person name="Andreopoulos B."/>
            <person name="Martin F.M."/>
            <person name="Harder C.B."/>
            <person name="Rigling D."/>
            <person name="Ford K.L."/>
            <person name="Foster G.D."/>
            <person name="Pangilinan J."/>
            <person name="Papanicolaou A."/>
            <person name="Barry K."/>
            <person name="LaButti K."/>
            <person name="Viragh M."/>
            <person name="Koriabine M."/>
            <person name="Yan M."/>
            <person name="Riley R."/>
            <person name="Champramary S."/>
            <person name="Plett K.L."/>
            <person name="Tsai I.J."/>
            <person name="Slot J."/>
            <person name="Sipos G."/>
            <person name="Plett J."/>
            <person name="Nagy L.G."/>
            <person name="Grigoriev I.V."/>
        </authorList>
    </citation>
    <scope>NUCLEOTIDE SEQUENCE</scope>
    <source>
        <strain evidence="6">CCBAS 213</strain>
    </source>
</reference>
<protein>
    <recommendedName>
        <fullName evidence="4">Oxidation resistance protein 1</fullName>
    </recommendedName>
</protein>
<evidence type="ECO:0000256" key="1">
    <source>
        <dbReference type="ARBA" id="ARBA00004173"/>
    </source>
</evidence>
<comment type="subcellular location">
    <subcellularLocation>
        <location evidence="1">Mitochondrion</location>
    </subcellularLocation>
</comment>
<dbReference type="SMART" id="SM00584">
    <property type="entry name" value="TLDc"/>
    <property type="match status" value="1"/>
</dbReference>
<gene>
    <name evidence="6" type="ORF">EV420DRAFT_1481605</name>
</gene>
<evidence type="ECO:0000256" key="3">
    <source>
        <dbReference type="ARBA" id="ARBA00023128"/>
    </source>
</evidence>
<evidence type="ECO:0000256" key="4">
    <source>
        <dbReference type="ARBA" id="ARBA00040604"/>
    </source>
</evidence>
<keyword evidence="7" id="KW-1185">Reference proteome</keyword>
<dbReference type="PANTHER" id="PTHR23354:SF62">
    <property type="entry name" value="MUSTARD, ISOFORM V"/>
    <property type="match status" value="1"/>
</dbReference>